<organism evidence="1 2">
    <name type="scientific">Gemelliphila palaticanis</name>
    <dbReference type="NCBI Taxonomy" id="81950"/>
    <lineage>
        <taxon>Bacteria</taxon>
        <taxon>Bacillati</taxon>
        <taxon>Bacillota</taxon>
        <taxon>Bacilli</taxon>
        <taxon>Bacillales</taxon>
        <taxon>Gemellaceae</taxon>
        <taxon>Gemelliphila</taxon>
    </lineage>
</organism>
<sequence length="53" mass="6330">MNRSINNSLSEKELKYGFDHIANIKIEKRIVEVSEYESKEELIIQYTQLDIEK</sequence>
<name>A0ABX2SZ19_9BACL</name>
<protein>
    <submittedName>
        <fullName evidence="1">Uncharacterized protein</fullName>
    </submittedName>
</protein>
<gene>
    <name evidence="1" type="ORF">HZY85_05290</name>
</gene>
<proteinExistence type="predicted"/>
<reference evidence="1 2" key="1">
    <citation type="submission" date="2020-07" db="EMBL/GenBank/DDBJ databases">
        <title>MOT database genomes.</title>
        <authorList>
            <person name="Joseph S."/>
            <person name="Aduse-Opoku J."/>
            <person name="Hashim A."/>
            <person name="Wade W."/>
            <person name="Curtis M."/>
        </authorList>
    </citation>
    <scope>NUCLEOTIDE SEQUENCE [LARGE SCALE GENOMIC DNA]</scope>
    <source>
        <strain evidence="1 2">CIP 106318</strain>
    </source>
</reference>
<dbReference type="RefSeq" id="WP_179941400.1">
    <property type="nucleotide sequence ID" value="NZ_JACBYF010000009.1"/>
</dbReference>
<dbReference type="EMBL" id="JACBYF010000009">
    <property type="protein sequence ID" value="NYS47612.1"/>
    <property type="molecule type" value="Genomic_DNA"/>
</dbReference>
<comment type="caution">
    <text evidence="1">The sequence shown here is derived from an EMBL/GenBank/DDBJ whole genome shotgun (WGS) entry which is preliminary data.</text>
</comment>
<dbReference type="Proteomes" id="UP000531840">
    <property type="component" value="Unassembled WGS sequence"/>
</dbReference>
<evidence type="ECO:0000313" key="2">
    <source>
        <dbReference type="Proteomes" id="UP000531840"/>
    </source>
</evidence>
<evidence type="ECO:0000313" key="1">
    <source>
        <dbReference type="EMBL" id="NYS47612.1"/>
    </source>
</evidence>
<accession>A0ABX2SZ19</accession>
<keyword evidence="2" id="KW-1185">Reference proteome</keyword>